<keyword evidence="1" id="KW-0539">Nucleus</keyword>
<organism evidence="3 4">
    <name type="scientific">Trichoderma simmonsii</name>
    <dbReference type="NCBI Taxonomy" id="1491479"/>
    <lineage>
        <taxon>Eukaryota</taxon>
        <taxon>Fungi</taxon>
        <taxon>Dikarya</taxon>
        <taxon>Ascomycota</taxon>
        <taxon>Pezizomycotina</taxon>
        <taxon>Sordariomycetes</taxon>
        <taxon>Hypocreomycetidae</taxon>
        <taxon>Hypocreales</taxon>
        <taxon>Hypocreaceae</taxon>
        <taxon>Trichoderma</taxon>
    </lineage>
</organism>
<dbReference type="PANTHER" id="PTHR38111">
    <property type="entry name" value="ZN(2)-C6 FUNGAL-TYPE DOMAIN-CONTAINING PROTEIN-RELATED"/>
    <property type="match status" value="1"/>
</dbReference>
<evidence type="ECO:0000256" key="1">
    <source>
        <dbReference type="ARBA" id="ARBA00023242"/>
    </source>
</evidence>
<dbReference type="Pfam" id="PF11951">
    <property type="entry name" value="Fungal_trans_2"/>
    <property type="match status" value="1"/>
</dbReference>
<dbReference type="InterPro" id="IPR021858">
    <property type="entry name" value="Fun_TF"/>
</dbReference>
<dbReference type="SMART" id="SM00066">
    <property type="entry name" value="GAL4"/>
    <property type="match status" value="1"/>
</dbReference>
<reference evidence="3 4" key="1">
    <citation type="journal article" date="2021" name="BMC Genomics">
        <title>Telomere-to-telomere genome assembly of asparaginase-producing Trichoderma simmonsii.</title>
        <authorList>
            <person name="Chung D."/>
            <person name="Kwon Y.M."/>
            <person name="Yang Y."/>
        </authorList>
    </citation>
    <scope>NUCLEOTIDE SEQUENCE [LARGE SCALE GENOMIC DNA]</scope>
    <source>
        <strain evidence="3 4">GH-Sj1</strain>
    </source>
</reference>
<proteinExistence type="predicted"/>
<dbReference type="GO" id="GO:0008270">
    <property type="term" value="F:zinc ion binding"/>
    <property type="evidence" value="ECO:0007669"/>
    <property type="project" value="InterPro"/>
</dbReference>
<dbReference type="GO" id="GO:0000981">
    <property type="term" value="F:DNA-binding transcription factor activity, RNA polymerase II-specific"/>
    <property type="evidence" value="ECO:0007669"/>
    <property type="project" value="InterPro"/>
</dbReference>
<dbReference type="CDD" id="cd00067">
    <property type="entry name" value="GAL4"/>
    <property type="match status" value="1"/>
</dbReference>
<protein>
    <submittedName>
        <fullName evidence="3">Zn(2)-C6 fungal-type domain-containing protein</fullName>
    </submittedName>
</protein>
<gene>
    <name evidence="3" type="ORF">H0G86_000287</name>
</gene>
<dbReference type="Gene3D" id="4.10.240.10">
    <property type="entry name" value="Zn(2)-C6 fungal-type DNA-binding domain"/>
    <property type="match status" value="1"/>
</dbReference>
<sequence>MVNVAGRSRGCAICRKRRVKCDETLPECLRCLNMGLKCPGARTDVFFVHAVPSASLRDSSDALTIIKVKHEASPQVSAINHLPQLPGLQPSPAGAFDQLFVSHFIDGFFGSVRPPLPIPGGSSRIWLHELPDFLASPSPSPSPVQSSIRAASMLSYGTAVGDASIKTEACRWYMRALQSLRLLLSSSSPETSVCAAVMLTHFETLAGTSPRAWLKHIKGAASLLEAQGPERCQTGFLHQIFSHLRLQTFVASMAENELHPFASPEWMTIPFKVHPKLIFDKLVDILFAVERCLSVARRLITSTADKAHQLKHKLDILIQDTRLQIHQWRLEGLLYAFGKEQEEHQENPALISDVHLDASDPRHFMLPYTDIPSAALVTLYDTANIIVLRLLCLVSPTAASYNSRIQHHTESILSAHAMTNAAPSAVPGRSSIMIVQQLKTVALWSLSPQQRAMAVGILEGQTSQNRGFADISAPSHEYFADVAAHILNNYPVE</sequence>
<dbReference type="InterPro" id="IPR001138">
    <property type="entry name" value="Zn2Cys6_DnaBD"/>
</dbReference>
<dbReference type="PROSITE" id="PS00463">
    <property type="entry name" value="ZN2_CY6_FUNGAL_1"/>
    <property type="match status" value="1"/>
</dbReference>
<dbReference type="InterPro" id="IPR053178">
    <property type="entry name" value="Osmoadaptation_assoc"/>
</dbReference>
<evidence type="ECO:0000259" key="2">
    <source>
        <dbReference type="PROSITE" id="PS00463"/>
    </source>
</evidence>
<evidence type="ECO:0000313" key="3">
    <source>
        <dbReference type="EMBL" id="QYS92896.1"/>
    </source>
</evidence>
<dbReference type="AlphaFoldDB" id="A0A8G0P9B9"/>
<dbReference type="Proteomes" id="UP000826661">
    <property type="component" value="Chromosome I"/>
</dbReference>
<name>A0A8G0P9B9_9HYPO</name>
<dbReference type="PANTHER" id="PTHR38111:SF11">
    <property type="entry name" value="TRANSCRIPTION FACTOR DOMAIN-CONTAINING PROTEIN-RELATED"/>
    <property type="match status" value="1"/>
</dbReference>
<dbReference type="Pfam" id="PF00172">
    <property type="entry name" value="Zn_clus"/>
    <property type="match status" value="1"/>
</dbReference>
<dbReference type="EMBL" id="CP075864">
    <property type="protein sequence ID" value="QYS92896.1"/>
    <property type="molecule type" value="Genomic_DNA"/>
</dbReference>
<accession>A0A8G0P9B9</accession>
<feature type="domain" description="Zn(2)-C6 fungal-type" evidence="2">
    <location>
        <begin position="10"/>
        <end position="38"/>
    </location>
</feature>
<dbReference type="SUPFAM" id="SSF57701">
    <property type="entry name" value="Zn2/Cys6 DNA-binding domain"/>
    <property type="match status" value="1"/>
</dbReference>
<keyword evidence="4" id="KW-1185">Reference proteome</keyword>
<dbReference type="InterPro" id="IPR036864">
    <property type="entry name" value="Zn2-C6_fun-type_DNA-bd_sf"/>
</dbReference>
<evidence type="ECO:0000313" key="4">
    <source>
        <dbReference type="Proteomes" id="UP000826661"/>
    </source>
</evidence>